<keyword evidence="2" id="KW-1003">Cell membrane</keyword>
<evidence type="ECO:0000313" key="8">
    <source>
        <dbReference type="EMBL" id="GLI26842.1"/>
    </source>
</evidence>
<evidence type="ECO:0000256" key="3">
    <source>
        <dbReference type="ARBA" id="ARBA00022692"/>
    </source>
</evidence>
<feature type="transmembrane region" description="Helical" evidence="6">
    <location>
        <begin position="89"/>
        <end position="108"/>
    </location>
</feature>
<feature type="transmembrane region" description="Helical" evidence="6">
    <location>
        <begin position="6"/>
        <end position="28"/>
    </location>
</feature>
<evidence type="ECO:0000256" key="4">
    <source>
        <dbReference type="ARBA" id="ARBA00022989"/>
    </source>
</evidence>
<evidence type="ECO:0000256" key="1">
    <source>
        <dbReference type="ARBA" id="ARBA00004651"/>
    </source>
</evidence>
<organism evidence="8 9">
    <name type="scientific">Agromyces rhizosphaerae</name>
    <dbReference type="NCBI Taxonomy" id="88374"/>
    <lineage>
        <taxon>Bacteria</taxon>
        <taxon>Bacillati</taxon>
        <taxon>Actinomycetota</taxon>
        <taxon>Actinomycetes</taxon>
        <taxon>Micrococcales</taxon>
        <taxon>Microbacteriaceae</taxon>
        <taxon>Agromyces</taxon>
    </lineage>
</organism>
<comment type="caution">
    <text evidence="8">The sequence shown here is derived from an EMBL/GenBank/DDBJ whole genome shotgun (WGS) entry which is preliminary data.</text>
</comment>
<protein>
    <submittedName>
        <fullName evidence="8">Type II secretion system protein</fullName>
    </submittedName>
</protein>
<reference evidence="8" key="1">
    <citation type="submission" date="2022-12" db="EMBL/GenBank/DDBJ databases">
        <title>Reference genome sequencing for broad-spectrum identification of bacterial and archaeal isolates by mass spectrometry.</title>
        <authorList>
            <person name="Sekiguchi Y."/>
            <person name="Tourlousse D.M."/>
        </authorList>
    </citation>
    <scope>NUCLEOTIDE SEQUENCE</scope>
    <source>
        <strain evidence="8">14</strain>
    </source>
</reference>
<dbReference type="PANTHER" id="PTHR35007">
    <property type="entry name" value="INTEGRAL MEMBRANE PROTEIN-RELATED"/>
    <property type="match status" value="1"/>
</dbReference>
<evidence type="ECO:0000313" key="9">
    <source>
        <dbReference type="Proteomes" id="UP001144396"/>
    </source>
</evidence>
<feature type="transmembrane region" description="Helical" evidence="6">
    <location>
        <begin position="114"/>
        <end position="134"/>
    </location>
</feature>
<dbReference type="AlphaFoldDB" id="A0A9W6CX46"/>
<sequence>MNDLFPLIAIGAVTIGAALLVFLVFASLPQKAAVRELLEPTQVQVRRQEDTRSFSERVADTLPNGYTGWVQRQIIYAGRTGSWSVGGFVLLKIFVTALGLLIGIGALLVAPNPLMIGGGVVLMLLFLVAPEIMLNSRADDRQTEIQRALPDTLDQMTIAVEAGLGFEGAMAKAAQGGTGPLNDELIRTLQDMTIGRSRSDAYTALLARTNSEDLRRFVRAIQQADRYGISIADVLRVQASEMRVKRRARAEESAMKIPIKVVFPLVFAILPVLFIVLLFPAVVGIIDAFS</sequence>
<name>A0A9W6CX46_9MICO</name>
<dbReference type="GO" id="GO:0005886">
    <property type="term" value="C:plasma membrane"/>
    <property type="evidence" value="ECO:0007669"/>
    <property type="project" value="UniProtKB-SubCell"/>
</dbReference>
<dbReference type="EMBL" id="BSDP01000001">
    <property type="protein sequence ID" value="GLI26842.1"/>
    <property type="molecule type" value="Genomic_DNA"/>
</dbReference>
<dbReference type="InterPro" id="IPR018076">
    <property type="entry name" value="T2SS_GspF_dom"/>
</dbReference>
<keyword evidence="5 6" id="KW-0472">Membrane</keyword>
<dbReference type="Pfam" id="PF00482">
    <property type="entry name" value="T2SSF"/>
    <property type="match status" value="1"/>
</dbReference>
<evidence type="ECO:0000256" key="6">
    <source>
        <dbReference type="SAM" id="Phobius"/>
    </source>
</evidence>
<evidence type="ECO:0000259" key="7">
    <source>
        <dbReference type="Pfam" id="PF00482"/>
    </source>
</evidence>
<dbReference type="Proteomes" id="UP001144396">
    <property type="component" value="Unassembled WGS sequence"/>
</dbReference>
<accession>A0A9W6CX46</accession>
<keyword evidence="9" id="KW-1185">Reference proteome</keyword>
<gene>
    <name evidence="8" type="primary">ctpI</name>
    <name evidence="8" type="ORF">ARHIZOSPH14_10840</name>
</gene>
<dbReference type="PANTHER" id="PTHR35007:SF2">
    <property type="entry name" value="PILUS ASSEMBLE PROTEIN"/>
    <property type="match status" value="1"/>
</dbReference>
<comment type="subcellular location">
    <subcellularLocation>
        <location evidence="1">Cell membrane</location>
        <topology evidence="1">Multi-pass membrane protein</topology>
    </subcellularLocation>
</comment>
<feature type="domain" description="Type II secretion system protein GspF" evidence="7">
    <location>
        <begin position="153"/>
        <end position="278"/>
    </location>
</feature>
<keyword evidence="3 6" id="KW-0812">Transmembrane</keyword>
<proteinExistence type="predicted"/>
<keyword evidence="4 6" id="KW-1133">Transmembrane helix</keyword>
<dbReference type="RefSeq" id="WP_281882855.1">
    <property type="nucleotide sequence ID" value="NZ_BSDP01000001.1"/>
</dbReference>
<evidence type="ECO:0000256" key="5">
    <source>
        <dbReference type="ARBA" id="ARBA00023136"/>
    </source>
</evidence>
<feature type="transmembrane region" description="Helical" evidence="6">
    <location>
        <begin position="261"/>
        <end position="286"/>
    </location>
</feature>
<evidence type="ECO:0000256" key="2">
    <source>
        <dbReference type="ARBA" id="ARBA00022475"/>
    </source>
</evidence>